<dbReference type="Pfam" id="PF02518">
    <property type="entry name" value="HATPase_c"/>
    <property type="match status" value="1"/>
</dbReference>
<dbReference type="Proteomes" id="UP000315295">
    <property type="component" value="Unassembled WGS sequence"/>
</dbReference>
<comment type="caution">
    <text evidence="2">The sequence shown here is derived from an EMBL/GenBank/DDBJ whole genome shotgun (WGS) entry which is preliminary data.</text>
</comment>
<organism evidence="2 3">
    <name type="scientific">Malus baccata</name>
    <name type="common">Siberian crab apple</name>
    <name type="synonym">Pyrus baccata</name>
    <dbReference type="NCBI Taxonomy" id="106549"/>
    <lineage>
        <taxon>Eukaryota</taxon>
        <taxon>Viridiplantae</taxon>
        <taxon>Streptophyta</taxon>
        <taxon>Embryophyta</taxon>
        <taxon>Tracheophyta</taxon>
        <taxon>Spermatophyta</taxon>
        <taxon>Magnoliopsida</taxon>
        <taxon>eudicotyledons</taxon>
        <taxon>Gunneridae</taxon>
        <taxon>Pentapetalae</taxon>
        <taxon>rosids</taxon>
        <taxon>fabids</taxon>
        <taxon>Rosales</taxon>
        <taxon>Rosaceae</taxon>
        <taxon>Amygdaloideae</taxon>
        <taxon>Maleae</taxon>
        <taxon>Malus</taxon>
    </lineage>
</organism>
<protein>
    <recommendedName>
        <fullName evidence="1">Histidine kinase/HSP90-like ATPase domain-containing protein</fullName>
    </recommendedName>
</protein>
<dbReference type="Gene3D" id="3.30.565.10">
    <property type="entry name" value="Histidine kinase-like ATPase, C-terminal domain"/>
    <property type="match status" value="1"/>
</dbReference>
<proteinExistence type="predicted"/>
<evidence type="ECO:0000313" key="3">
    <source>
        <dbReference type="Proteomes" id="UP000315295"/>
    </source>
</evidence>
<accession>A0A540LN88</accession>
<dbReference type="PANTHER" id="PTHR48206">
    <property type="entry name" value="CHLOROPLAST SENSOR KINASE, CHLOROPLASTIC"/>
    <property type="match status" value="1"/>
</dbReference>
<dbReference type="PANTHER" id="PTHR48206:SF1">
    <property type="entry name" value="CHLOROPLAST SENSOR KINASE, CHLOROPLASTIC"/>
    <property type="match status" value="1"/>
</dbReference>
<dbReference type="EMBL" id="VIEB01000520">
    <property type="protein sequence ID" value="TQD87943.1"/>
    <property type="molecule type" value="Genomic_DNA"/>
</dbReference>
<dbReference type="CDD" id="cd00075">
    <property type="entry name" value="HATPase"/>
    <property type="match status" value="1"/>
</dbReference>
<dbReference type="InterPro" id="IPR003594">
    <property type="entry name" value="HATPase_dom"/>
</dbReference>
<evidence type="ECO:0000313" key="2">
    <source>
        <dbReference type="EMBL" id="TQD87943.1"/>
    </source>
</evidence>
<dbReference type="InterPro" id="IPR053334">
    <property type="entry name" value="Chloroplast_Sensor_Kinase"/>
</dbReference>
<gene>
    <name evidence="2" type="ORF">C1H46_026507</name>
</gene>
<reference evidence="2 3" key="1">
    <citation type="journal article" date="2019" name="G3 (Bethesda)">
        <title>Sequencing of a Wild Apple (Malus baccata) Genome Unravels the Differences Between Cultivated and Wild Apple Species Regarding Disease Resistance and Cold Tolerance.</title>
        <authorList>
            <person name="Chen X."/>
        </authorList>
    </citation>
    <scope>NUCLEOTIDE SEQUENCE [LARGE SCALE GENOMIC DNA]</scope>
    <source>
        <strain evidence="3">cv. Shandingzi</strain>
        <tissue evidence="2">Leaves</tissue>
    </source>
</reference>
<dbReference type="SUPFAM" id="SSF55874">
    <property type="entry name" value="ATPase domain of HSP90 chaperone/DNA topoisomerase II/histidine kinase"/>
    <property type="match status" value="1"/>
</dbReference>
<dbReference type="AlphaFoldDB" id="A0A540LN88"/>
<sequence>MVSSASAVASAIRRASTSPVDFMQRIEKDQKGGIVLPSPDFQRLCIQQLDLFRRIVDPGALLSVEVVAECKAVVFPMVKHPFVVGFLVAELPGMEMPPPPGSVQGEGRDLVCRLTPEEAYALPPSSNVKSWGTPCSLDDHAEPSLRVYKFSAEQISNAINISRSIALAYVMDQIRGPLSSLRTLSKMLSMHMKRSEANIMRSGEHDSTYSYPDSARSRLMNNLPRDSSSIKMQVPSEQHSLNATAKDMEMPMPPLALAPLQQNGIRPCNVSDILVDLVEAVRPLAKNQERVVELNELGNSLQVAVEEPALRQALSNLIESALLRTHSGGKVEIVSTGAPAGGALVVIDDDGPDMHYMTQMHSLTPFGADLFSENMVEDNMTWNFVAGLTVAREILESYGCVVRVISPRITDAELGAGGTRVELWLPSLMEISDIDDPAQEA</sequence>
<feature type="domain" description="Histidine kinase/HSP90-like ATPase" evidence="1">
    <location>
        <begin position="307"/>
        <end position="426"/>
    </location>
</feature>
<name>A0A540LN88_MALBA</name>
<evidence type="ECO:0000259" key="1">
    <source>
        <dbReference type="Pfam" id="PF02518"/>
    </source>
</evidence>
<dbReference type="STRING" id="106549.A0A540LN88"/>
<keyword evidence="3" id="KW-1185">Reference proteome</keyword>
<dbReference type="InterPro" id="IPR036890">
    <property type="entry name" value="HATPase_C_sf"/>
</dbReference>